<evidence type="ECO:0000256" key="10">
    <source>
        <dbReference type="RuleBase" id="RU368065"/>
    </source>
</evidence>
<feature type="transmembrane region" description="Helical" evidence="10">
    <location>
        <begin position="188"/>
        <end position="208"/>
    </location>
</feature>
<keyword evidence="9 10" id="KW-0472">Membrane</keyword>
<keyword evidence="6 10" id="KW-1133">Transmembrane helix</keyword>
<proteinExistence type="inferred from homology"/>
<comment type="similarity">
    <text evidence="2 10">Belongs to the ARV1 family.</text>
</comment>
<keyword evidence="12" id="KW-1185">Reference proteome</keyword>
<feature type="transmembrane region" description="Helical" evidence="10">
    <location>
        <begin position="127"/>
        <end position="150"/>
    </location>
</feature>
<evidence type="ECO:0000256" key="8">
    <source>
        <dbReference type="ARBA" id="ARBA00023098"/>
    </source>
</evidence>
<gene>
    <name evidence="11" type="ORF">A4U43_C05F25760</name>
</gene>
<evidence type="ECO:0000256" key="4">
    <source>
        <dbReference type="ARBA" id="ARBA00022692"/>
    </source>
</evidence>
<dbReference type="AlphaFoldDB" id="A0A5P1EV60"/>
<dbReference type="EMBL" id="CM007385">
    <property type="protein sequence ID" value="ONK69694.1"/>
    <property type="molecule type" value="Genomic_DNA"/>
</dbReference>
<dbReference type="GO" id="GO:0097036">
    <property type="term" value="P:regulation of plasma membrane sterol distribution"/>
    <property type="evidence" value="ECO:0007669"/>
    <property type="project" value="UniProtKB-UniRule"/>
</dbReference>
<dbReference type="GO" id="GO:0005789">
    <property type="term" value="C:endoplasmic reticulum membrane"/>
    <property type="evidence" value="ECO:0007669"/>
    <property type="project" value="UniProtKB-SubCell"/>
</dbReference>
<protein>
    <recommendedName>
        <fullName evidence="10">Protein ARV</fullName>
    </recommendedName>
</protein>
<name>A0A5P1EV60_ASPOF</name>
<keyword evidence="5 10" id="KW-0256">Endoplasmic reticulum</keyword>
<comment type="function">
    <text evidence="10">Mediator of sterol homeostasis involved in sterol uptake, trafficking and distribution into membranes.</text>
</comment>
<dbReference type="InterPro" id="IPR007290">
    <property type="entry name" value="Arv1"/>
</dbReference>
<evidence type="ECO:0000256" key="6">
    <source>
        <dbReference type="ARBA" id="ARBA00022989"/>
    </source>
</evidence>
<dbReference type="GO" id="GO:0016125">
    <property type="term" value="P:sterol metabolic process"/>
    <property type="evidence" value="ECO:0007669"/>
    <property type="project" value="UniProtKB-UniRule"/>
</dbReference>
<dbReference type="GO" id="GO:0005794">
    <property type="term" value="C:Golgi apparatus"/>
    <property type="evidence" value="ECO:0007669"/>
    <property type="project" value="TreeGrafter"/>
</dbReference>
<keyword evidence="10" id="KW-0746">Sphingolipid metabolism</keyword>
<evidence type="ECO:0000313" key="11">
    <source>
        <dbReference type="EMBL" id="ONK69694.1"/>
    </source>
</evidence>
<dbReference type="OMA" id="MLDMNVK"/>
<feature type="transmembrane region" description="Helical" evidence="10">
    <location>
        <begin position="162"/>
        <end position="182"/>
    </location>
</feature>
<dbReference type="GO" id="GO:0032541">
    <property type="term" value="C:cortical endoplasmic reticulum"/>
    <property type="evidence" value="ECO:0007669"/>
    <property type="project" value="TreeGrafter"/>
</dbReference>
<evidence type="ECO:0000256" key="7">
    <source>
        <dbReference type="ARBA" id="ARBA00023055"/>
    </source>
</evidence>
<keyword evidence="8 10" id="KW-0443">Lipid metabolism</keyword>
<accession>A0A5P1EV60</accession>
<evidence type="ECO:0000256" key="9">
    <source>
        <dbReference type="ARBA" id="ARBA00023136"/>
    </source>
</evidence>
<evidence type="ECO:0000256" key="3">
    <source>
        <dbReference type="ARBA" id="ARBA00022448"/>
    </source>
</evidence>
<dbReference type="Proteomes" id="UP000243459">
    <property type="component" value="Chromosome 5"/>
</dbReference>
<dbReference type="PANTHER" id="PTHR14467:SF0">
    <property type="entry name" value="PROTEIN ARV1"/>
    <property type="match status" value="1"/>
</dbReference>
<dbReference type="GO" id="GO:0006665">
    <property type="term" value="P:sphingolipid metabolic process"/>
    <property type="evidence" value="ECO:0007669"/>
    <property type="project" value="UniProtKB-UniRule"/>
</dbReference>
<evidence type="ECO:0000256" key="5">
    <source>
        <dbReference type="ARBA" id="ARBA00022824"/>
    </source>
</evidence>
<dbReference type="GO" id="GO:0032366">
    <property type="term" value="P:intracellular sterol transport"/>
    <property type="evidence" value="ECO:0007669"/>
    <property type="project" value="UniProtKB-UniRule"/>
</dbReference>
<keyword evidence="7 10" id="KW-0445">Lipid transport</keyword>
<reference evidence="12" key="1">
    <citation type="journal article" date="2017" name="Nat. Commun.">
        <title>The asparagus genome sheds light on the origin and evolution of a young Y chromosome.</title>
        <authorList>
            <person name="Harkess A."/>
            <person name="Zhou J."/>
            <person name="Xu C."/>
            <person name="Bowers J.E."/>
            <person name="Van der Hulst R."/>
            <person name="Ayyampalayam S."/>
            <person name="Mercati F."/>
            <person name="Riccardi P."/>
            <person name="McKain M.R."/>
            <person name="Kakrana A."/>
            <person name="Tang H."/>
            <person name="Ray J."/>
            <person name="Groenendijk J."/>
            <person name="Arikit S."/>
            <person name="Mathioni S.M."/>
            <person name="Nakano M."/>
            <person name="Shan H."/>
            <person name="Telgmann-Rauber A."/>
            <person name="Kanno A."/>
            <person name="Yue Z."/>
            <person name="Chen H."/>
            <person name="Li W."/>
            <person name="Chen Y."/>
            <person name="Xu X."/>
            <person name="Zhang Y."/>
            <person name="Luo S."/>
            <person name="Chen H."/>
            <person name="Gao J."/>
            <person name="Mao Z."/>
            <person name="Pires J.C."/>
            <person name="Luo M."/>
            <person name="Kudrna D."/>
            <person name="Wing R.A."/>
            <person name="Meyers B.C."/>
            <person name="Yi K."/>
            <person name="Kong H."/>
            <person name="Lavrijsen P."/>
            <person name="Sunseri F."/>
            <person name="Falavigna A."/>
            <person name="Ye Y."/>
            <person name="Leebens-Mack J.H."/>
            <person name="Chen G."/>
        </authorList>
    </citation>
    <scope>NUCLEOTIDE SEQUENCE [LARGE SCALE GENOMIC DNA]</scope>
    <source>
        <strain evidence="12">cv. DH0086</strain>
    </source>
</reference>
<dbReference type="Pfam" id="PF04161">
    <property type="entry name" value="Arv1"/>
    <property type="match status" value="1"/>
</dbReference>
<dbReference type="PANTHER" id="PTHR14467">
    <property type="entry name" value="ARV1"/>
    <property type="match status" value="1"/>
</dbReference>
<organism evidence="11 12">
    <name type="scientific">Asparagus officinalis</name>
    <name type="common">Garden asparagus</name>
    <dbReference type="NCBI Taxonomy" id="4686"/>
    <lineage>
        <taxon>Eukaryota</taxon>
        <taxon>Viridiplantae</taxon>
        <taxon>Streptophyta</taxon>
        <taxon>Embryophyta</taxon>
        <taxon>Tracheophyta</taxon>
        <taxon>Spermatophyta</taxon>
        <taxon>Magnoliopsida</taxon>
        <taxon>Liliopsida</taxon>
        <taxon>Asparagales</taxon>
        <taxon>Asparagaceae</taxon>
        <taxon>Asparagoideae</taxon>
        <taxon>Asparagus</taxon>
    </lineage>
</organism>
<keyword evidence="4 10" id="KW-0812">Transmembrane</keyword>
<keyword evidence="3 10" id="KW-0813">Transport</keyword>
<feature type="transmembrane region" description="Helical" evidence="10">
    <location>
        <begin position="215"/>
        <end position="233"/>
    </location>
</feature>
<comment type="subcellular location">
    <subcellularLocation>
        <location evidence="1 10">Endoplasmic reticulum membrane</location>
        <topology evidence="1 10">Multi-pass membrane protein</topology>
    </subcellularLocation>
</comment>
<comment type="function">
    <text evidence="10">Regulates also the sphingolipid metabolism.</text>
</comment>
<dbReference type="Gramene" id="ONK69694">
    <property type="protein sequence ID" value="ONK69694"/>
    <property type="gene ID" value="A4U43_C05F25760"/>
</dbReference>
<sequence>MNPNGEQVLDLRCVNCGWGIERLFVQYSPGNIRLMKCESCKVVADPYIECEFMILLIDLILHKTKAYRHLLYNMLNLEASDVKGILWKSSLINFLLDAYRFSILKGSKNDLDSSKGLLLTIWTCGEIFVNVTLGNLMFVSVVFLGTRILLNSTFAITRYRGILLAILVSSYFKLFLMAIMVWEFPLSVLFIIDIFVLSSNCVALQVLTQSRIAECFWVCFSAHMAKFFTIHWLPTLLSGSC</sequence>
<evidence type="ECO:0000256" key="1">
    <source>
        <dbReference type="ARBA" id="ARBA00004477"/>
    </source>
</evidence>
<evidence type="ECO:0000313" key="12">
    <source>
        <dbReference type="Proteomes" id="UP000243459"/>
    </source>
</evidence>
<evidence type="ECO:0000256" key="2">
    <source>
        <dbReference type="ARBA" id="ARBA00009187"/>
    </source>
</evidence>